<keyword evidence="1" id="KW-0472">Membrane</keyword>
<dbReference type="Proteomes" id="UP000614200">
    <property type="component" value="Unassembled WGS sequence"/>
</dbReference>
<accession>A0ABR9ZPV9</accession>
<evidence type="ECO:0000313" key="3">
    <source>
        <dbReference type="Proteomes" id="UP000614200"/>
    </source>
</evidence>
<comment type="caution">
    <text evidence="2">The sequence shown here is derived from an EMBL/GenBank/DDBJ whole genome shotgun (WGS) entry which is preliminary data.</text>
</comment>
<keyword evidence="3" id="KW-1185">Reference proteome</keyword>
<name>A0ABR9ZPV9_9FIRM</name>
<organism evidence="2 3">
    <name type="scientific">Fusibacter ferrireducens</name>
    <dbReference type="NCBI Taxonomy" id="2785058"/>
    <lineage>
        <taxon>Bacteria</taxon>
        <taxon>Bacillati</taxon>
        <taxon>Bacillota</taxon>
        <taxon>Clostridia</taxon>
        <taxon>Eubacteriales</taxon>
        <taxon>Eubacteriales Family XII. Incertae Sedis</taxon>
        <taxon>Fusibacter</taxon>
    </lineage>
</organism>
<dbReference type="EMBL" id="JADKNH010000001">
    <property type="protein sequence ID" value="MBF4691965.1"/>
    <property type="molecule type" value="Genomic_DNA"/>
</dbReference>
<evidence type="ECO:0000313" key="2">
    <source>
        <dbReference type="EMBL" id="MBF4691965.1"/>
    </source>
</evidence>
<protein>
    <submittedName>
        <fullName evidence="2">Uncharacterized protein</fullName>
    </submittedName>
</protein>
<evidence type="ECO:0000256" key="1">
    <source>
        <dbReference type="SAM" id="Phobius"/>
    </source>
</evidence>
<proteinExistence type="predicted"/>
<gene>
    <name evidence="2" type="ORF">ISU02_02490</name>
</gene>
<reference evidence="2 3" key="1">
    <citation type="submission" date="2020-11" db="EMBL/GenBank/DDBJ databases">
        <title>Fusibacter basophilias sp. nov.</title>
        <authorList>
            <person name="Qiu D."/>
        </authorList>
    </citation>
    <scope>NUCLEOTIDE SEQUENCE [LARGE SCALE GENOMIC DNA]</scope>
    <source>
        <strain evidence="2 3">Q10-2</strain>
    </source>
</reference>
<dbReference type="RefSeq" id="WP_194700193.1">
    <property type="nucleotide sequence ID" value="NZ_JADKNH010000001.1"/>
</dbReference>
<keyword evidence="1" id="KW-0812">Transmembrane</keyword>
<sequence length="85" mass="10131">MTAVLLIILIIANYPLYKFFFSLMFDTTDDFWECLRYYFTPDLFSLFRGEYFKDRVSEMRIGSFLVLCGLCVFIEFAVIKNIFGM</sequence>
<feature type="transmembrane region" description="Helical" evidence="1">
    <location>
        <begin position="61"/>
        <end position="83"/>
    </location>
</feature>
<keyword evidence="1" id="KW-1133">Transmembrane helix</keyword>